<protein>
    <submittedName>
        <fullName evidence="2">Uncharacterized protein</fullName>
    </submittedName>
</protein>
<gene>
    <name evidence="2" type="ORF">PHISCL_09752</name>
</gene>
<keyword evidence="3" id="KW-1185">Reference proteome</keyword>
<keyword evidence="1" id="KW-0812">Transmembrane</keyword>
<reference evidence="3" key="1">
    <citation type="submission" date="2017-02" db="EMBL/GenBank/DDBJ databases">
        <authorList>
            <person name="Tafer H."/>
            <person name="Lopandic K."/>
        </authorList>
    </citation>
    <scope>NUCLEOTIDE SEQUENCE [LARGE SCALE GENOMIC DNA]</scope>
    <source>
        <strain evidence="3">CBS 366.77</strain>
    </source>
</reference>
<dbReference type="PANTHER" id="PTHR37849:SF1">
    <property type="entry name" value="YALI0E11605P"/>
    <property type="match status" value="1"/>
</dbReference>
<evidence type="ECO:0000313" key="3">
    <source>
        <dbReference type="Proteomes" id="UP000266188"/>
    </source>
</evidence>
<name>A0A3A2ZL77_9EURO</name>
<accession>A0A3A2ZL77</accession>
<evidence type="ECO:0000256" key="1">
    <source>
        <dbReference type="SAM" id="Phobius"/>
    </source>
</evidence>
<dbReference type="Proteomes" id="UP000266188">
    <property type="component" value="Unassembled WGS sequence"/>
</dbReference>
<evidence type="ECO:0000313" key="2">
    <source>
        <dbReference type="EMBL" id="RJE17911.1"/>
    </source>
</evidence>
<keyword evidence="1" id="KW-1133">Transmembrane helix</keyword>
<comment type="caution">
    <text evidence="2">The sequence shown here is derived from an EMBL/GenBank/DDBJ whole genome shotgun (WGS) entry which is preliminary data.</text>
</comment>
<dbReference type="AlphaFoldDB" id="A0A3A2ZL77"/>
<keyword evidence="1" id="KW-0472">Membrane</keyword>
<proteinExistence type="predicted"/>
<organism evidence="2 3">
    <name type="scientific">Aspergillus sclerotialis</name>
    <dbReference type="NCBI Taxonomy" id="2070753"/>
    <lineage>
        <taxon>Eukaryota</taxon>
        <taxon>Fungi</taxon>
        <taxon>Dikarya</taxon>
        <taxon>Ascomycota</taxon>
        <taxon>Pezizomycotina</taxon>
        <taxon>Eurotiomycetes</taxon>
        <taxon>Eurotiomycetidae</taxon>
        <taxon>Eurotiales</taxon>
        <taxon>Aspergillaceae</taxon>
        <taxon>Aspergillus</taxon>
        <taxon>Aspergillus subgen. Polypaecilum</taxon>
    </lineage>
</organism>
<dbReference type="EMBL" id="MVGC01000673">
    <property type="protein sequence ID" value="RJE17911.1"/>
    <property type="molecule type" value="Genomic_DNA"/>
</dbReference>
<sequence length="115" mass="12893">MFAQAMLRPLLRTTRPQILPSNIQPRSFTTSTILRDSSSALPAKKPVGAFRGGLFGFLTGTIVAGSAVYYYILSEYRVSNEMLTEDIFALQAATQKLQTYIMELENKVDQLQKKK</sequence>
<dbReference type="PANTHER" id="PTHR37849">
    <property type="entry name" value="YALI0E11605P"/>
    <property type="match status" value="1"/>
</dbReference>
<dbReference type="OrthoDB" id="5331396at2759"/>
<dbReference type="STRING" id="2070753.A0A3A2ZL77"/>
<feature type="transmembrane region" description="Helical" evidence="1">
    <location>
        <begin position="54"/>
        <end position="73"/>
    </location>
</feature>